<keyword evidence="3" id="KW-0547">Nucleotide-binding</keyword>
<dbReference type="InterPro" id="IPR036615">
    <property type="entry name" value="Mur_ligase_C_dom_sf"/>
</dbReference>
<reference evidence="12" key="1">
    <citation type="submission" date="2019-03" db="EMBL/GenBank/DDBJ databases">
        <title>Lake Tanganyika Metagenome-Assembled Genomes (MAGs).</title>
        <authorList>
            <person name="Tran P."/>
        </authorList>
    </citation>
    <scope>NUCLEOTIDE SEQUENCE</scope>
    <source>
        <strain evidence="12">K_DeepCast_65m_m2_066</strain>
    </source>
</reference>
<dbReference type="PANTHER" id="PTHR43445:SF5">
    <property type="entry name" value="UDP-N-ACETYLMURAMATE--L-ALANYL-GAMMA-D-GLUTAMYL-MESO-2,6-DIAMINOHEPTANDIOATE LIGASE"/>
    <property type="match status" value="1"/>
</dbReference>
<keyword evidence="7" id="KW-0131">Cell cycle</keyword>
<evidence type="ECO:0000256" key="8">
    <source>
        <dbReference type="ARBA" id="ARBA00023316"/>
    </source>
</evidence>
<protein>
    <submittedName>
        <fullName evidence="12">UDP-N-acetylmuramate:L-alanyl-gamma-D-glutamyl-meso-diaminopimelate ligase</fullName>
    </submittedName>
</protein>
<keyword evidence="5" id="KW-0133">Cell shape</keyword>
<dbReference type="EMBL" id="VGLS01000667">
    <property type="protein sequence ID" value="MBM3225725.1"/>
    <property type="molecule type" value="Genomic_DNA"/>
</dbReference>
<comment type="caution">
    <text evidence="12">The sequence shown here is derived from an EMBL/GenBank/DDBJ whole genome shotgun (WGS) entry which is preliminary data.</text>
</comment>
<dbReference type="SUPFAM" id="SSF53244">
    <property type="entry name" value="MurD-like peptide ligases, peptide-binding domain"/>
    <property type="match status" value="1"/>
</dbReference>
<keyword evidence="1 12" id="KW-0436">Ligase</keyword>
<dbReference type="InterPro" id="IPR013221">
    <property type="entry name" value="Mur_ligase_cen"/>
</dbReference>
<evidence type="ECO:0000256" key="6">
    <source>
        <dbReference type="ARBA" id="ARBA00022984"/>
    </source>
</evidence>
<dbReference type="Pfam" id="PF08245">
    <property type="entry name" value="Mur_ligase_M"/>
    <property type="match status" value="1"/>
</dbReference>
<evidence type="ECO:0000259" key="9">
    <source>
        <dbReference type="Pfam" id="PF01225"/>
    </source>
</evidence>
<keyword evidence="6" id="KW-0573">Peptidoglycan synthesis</keyword>
<feature type="domain" description="Mur ligase C-terminal" evidence="10">
    <location>
        <begin position="306"/>
        <end position="439"/>
    </location>
</feature>
<evidence type="ECO:0000256" key="5">
    <source>
        <dbReference type="ARBA" id="ARBA00022960"/>
    </source>
</evidence>
<dbReference type="SUPFAM" id="SSF51984">
    <property type="entry name" value="MurCD N-terminal domain"/>
    <property type="match status" value="1"/>
</dbReference>
<dbReference type="InterPro" id="IPR004101">
    <property type="entry name" value="Mur_ligase_C"/>
</dbReference>
<dbReference type="InterPro" id="IPR000713">
    <property type="entry name" value="Mur_ligase_N"/>
</dbReference>
<evidence type="ECO:0000259" key="10">
    <source>
        <dbReference type="Pfam" id="PF02875"/>
    </source>
</evidence>
<evidence type="ECO:0000259" key="11">
    <source>
        <dbReference type="Pfam" id="PF08245"/>
    </source>
</evidence>
<dbReference type="AlphaFoldDB" id="A0A937W4T2"/>
<evidence type="ECO:0000313" key="12">
    <source>
        <dbReference type="EMBL" id="MBM3225725.1"/>
    </source>
</evidence>
<dbReference type="InterPro" id="IPR005757">
    <property type="entry name" value="Mpl"/>
</dbReference>
<sequence length="459" mass="50198">MGSLAGMLKASGYHVTGSDQQVYPPMSTQLETWGIPLYNGYHADHLTPAPDLVIVGNAVSRDNPEAMATQQAGIPAMSFPQALAHFFIQDRHAVVVTGTHGKSTTTALIAWLLQHAGYDPGFFVGAVMRNINGTFGLGQGPHFVVEGDEYDSAYFDKEPKFLHYRARTAVLTSLEFDHADIYRDLEHVRQAFARLLPLIPAHGCLVACHDAPHVRELLATVPTAAALQTYGLEPGAAWQARAWEAEAAGTHITVEHHGQEFGTFTSPLFGPHNIQNVLAAIVVTQSLGLTPAQIAAGLATYAHIKRRCEVRGVVRGITVLDDFAHHPTAVRVTLEGVRQAYPGSRLWAVFEPRSATSRRAVFQQEYAEAFRGADCVLVADVYHHREQLSPEARFSPATLVHALHAHGVGAWFYPGTDAILAHLCRETRPTDVVLIMSNGGFDNIHQRLLHALEQEPLHE</sequence>
<keyword evidence="4" id="KW-0067">ATP-binding</keyword>
<dbReference type="GO" id="GO:0016881">
    <property type="term" value="F:acid-amino acid ligase activity"/>
    <property type="evidence" value="ECO:0007669"/>
    <property type="project" value="InterPro"/>
</dbReference>
<dbReference type="Gene3D" id="3.40.1190.10">
    <property type="entry name" value="Mur-like, catalytic domain"/>
    <property type="match status" value="1"/>
</dbReference>
<keyword evidence="2" id="KW-0132">Cell division</keyword>
<evidence type="ECO:0000256" key="3">
    <source>
        <dbReference type="ARBA" id="ARBA00022741"/>
    </source>
</evidence>
<dbReference type="Pfam" id="PF02875">
    <property type="entry name" value="Mur_ligase_C"/>
    <property type="match status" value="1"/>
</dbReference>
<dbReference type="GO" id="GO:0009252">
    <property type="term" value="P:peptidoglycan biosynthetic process"/>
    <property type="evidence" value="ECO:0007669"/>
    <property type="project" value="UniProtKB-KW"/>
</dbReference>
<evidence type="ECO:0000313" key="13">
    <source>
        <dbReference type="Proteomes" id="UP000712673"/>
    </source>
</evidence>
<keyword evidence="8" id="KW-0961">Cell wall biogenesis/degradation</keyword>
<dbReference type="InterPro" id="IPR050061">
    <property type="entry name" value="MurCDEF_pg_biosynth"/>
</dbReference>
<evidence type="ECO:0000256" key="7">
    <source>
        <dbReference type="ARBA" id="ARBA00023306"/>
    </source>
</evidence>
<dbReference type="Pfam" id="PF01225">
    <property type="entry name" value="Mur_ligase"/>
    <property type="match status" value="1"/>
</dbReference>
<dbReference type="SUPFAM" id="SSF53623">
    <property type="entry name" value="MurD-like peptide ligases, catalytic domain"/>
    <property type="match status" value="1"/>
</dbReference>
<evidence type="ECO:0000256" key="1">
    <source>
        <dbReference type="ARBA" id="ARBA00022598"/>
    </source>
</evidence>
<name>A0A937W4T2_UNCTE</name>
<evidence type="ECO:0000256" key="4">
    <source>
        <dbReference type="ARBA" id="ARBA00022840"/>
    </source>
</evidence>
<dbReference type="GO" id="GO:0008360">
    <property type="term" value="P:regulation of cell shape"/>
    <property type="evidence" value="ECO:0007669"/>
    <property type="project" value="UniProtKB-KW"/>
</dbReference>
<dbReference type="GO" id="GO:0051301">
    <property type="term" value="P:cell division"/>
    <property type="evidence" value="ECO:0007669"/>
    <property type="project" value="UniProtKB-KW"/>
</dbReference>
<dbReference type="NCBIfam" id="TIGR01081">
    <property type="entry name" value="mpl"/>
    <property type="match status" value="1"/>
</dbReference>
<dbReference type="Gene3D" id="3.90.190.20">
    <property type="entry name" value="Mur ligase, C-terminal domain"/>
    <property type="match status" value="1"/>
</dbReference>
<dbReference type="InterPro" id="IPR036565">
    <property type="entry name" value="Mur-like_cat_sf"/>
</dbReference>
<accession>A0A937W4T2</accession>
<dbReference type="Gene3D" id="3.40.50.720">
    <property type="entry name" value="NAD(P)-binding Rossmann-like Domain"/>
    <property type="match status" value="1"/>
</dbReference>
<feature type="domain" description="Mur ligase central" evidence="11">
    <location>
        <begin position="96"/>
        <end position="283"/>
    </location>
</feature>
<evidence type="ECO:0000256" key="2">
    <source>
        <dbReference type="ARBA" id="ARBA00022618"/>
    </source>
</evidence>
<dbReference type="GO" id="GO:0005524">
    <property type="term" value="F:ATP binding"/>
    <property type="evidence" value="ECO:0007669"/>
    <property type="project" value="UniProtKB-KW"/>
</dbReference>
<dbReference type="PANTHER" id="PTHR43445">
    <property type="entry name" value="UDP-N-ACETYLMURAMATE--L-ALANINE LIGASE-RELATED"/>
    <property type="match status" value="1"/>
</dbReference>
<dbReference type="Proteomes" id="UP000712673">
    <property type="component" value="Unassembled WGS sequence"/>
</dbReference>
<proteinExistence type="predicted"/>
<feature type="domain" description="Mur ligase N-terminal catalytic" evidence="9">
    <location>
        <begin position="1"/>
        <end position="87"/>
    </location>
</feature>
<organism evidence="12 13">
    <name type="scientific">Tectimicrobiota bacterium</name>
    <dbReference type="NCBI Taxonomy" id="2528274"/>
    <lineage>
        <taxon>Bacteria</taxon>
        <taxon>Pseudomonadati</taxon>
        <taxon>Nitrospinota/Tectimicrobiota group</taxon>
        <taxon>Candidatus Tectimicrobiota</taxon>
    </lineage>
</organism>
<gene>
    <name evidence="12" type="primary">mpl</name>
    <name evidence="12" type="ORF">FJZ47_18270</name>
</gene>
<dbReference type="GO" id="GO:0071555">
    <property type="term" value="P:cell wall organization"/>
    <property type="evidence" value="ECO:0007669"/>
    <property type="project" value="UniProtKB-KW"/>
</dbReference>